<accession>A0A0G0JI93</accession>
<dbReference type="EMBL" id="LBUP01000001">
    <property type="protein sequence ID" value="KKQ67438.1"/>
    <property type="molecule type" value="Genomic_DNA"/>
</dbReference>
<comment type="caution">
    <text evidence="1">The sequence shown here is derived from an EMBL/GenBank/DDBJ whole genome shotgun (WGS) entry which is preliminary data.</text>
</comment>
<reference evidence="1 2" key="1">
    <citation type="journal article" date="2015" name="Nature">
        <title>rRNA introns, odd ribosomes, and small enigmatic genomes across a large radiation of phyla.</title>
        <authorList>
            <person name="Brown C.T."/>
            <person name="Hug L.A."/>
            <person name="Thomas B.C."/>
            <person name="Sharon I."/>
            <person name="Castelle C.J."/>
            <person name="Singh A."/>
            <person name="Wilkins M.J."/>
            <person name="Williams K.H."/>
            <person name="Banfield J.F."/>
        </authorList>
    </citation>
    <scope>NUCLEOTIDE SEQUENCE [LARGE SCALE GENOMIC DNA]</scope>
</reference>
<gene>
    <name evidence="1" type="ORF">US86_C0001G0365</name>
</gene>
<dbReference type="AlphaFoldDB" id="A0A0G0JI93"/>
<name>A0A0G0JI93_9BACT</name>
<evidence type="ECO:0000313" key="1">
    <source>
        <dbReference type="EMBL" id="KKQ67438.1"/>
    </source>
</evidence>
<proteinExistence type="predicted"/>
<evidence type="ECO:0000313" key="2">
    <source>
        <dbReference type="Proteomes" id="UP000034235"/>
    </source>
</evidence>
<dbReference type="Proteomes" id="UP000034235">
    <property type="component" value="Unassembled WGS sequence"/>
</dbReference>
<protein>
    <submittedName>
        <fullName evidence="1">Uncharacterized protein</fullName>
    </submittedName>
</protein>
<sequence length="115" mass="12402">MPGNRVEDGSILFRLPWSMARPFVRTPGISIIDGFRRENSVVTVQIAGLPNSKFVAEALKGINKEYAGYQGPPETALAATCFTIAAHYRSLLGISSVTPERAAQFLVGQVKAHTA</sequence>
<organism evidence="1 2">
    <name type="scientific">Candidatus Daviesbacteria bacterium GW2011_GWA2_38_24</name>
    <dbReference type="NCBI Taxonomy" id="1618422"/>
    <lineage>
        <taxon>Bacteria</taxon>
        <taxon>Candidatus Daviesiibacteriota</taxon>
    </lineage>
</organism>